<comment type="caution">
    <text evidence="2">The sequence shown here is derived from an EMBL/GenBank/DDBJ whole genome shotgun (WGS) entry which is preliminary data.</text>
</comment>
<sequence>MCVALVGAAVALLMGTALGASITGRSPSVLSDGGGVTLHIRGRKVPTMTRAARRVVVVVIGGAAPPPTDLPRSGGLCSAQYAH</sequence>
<dbReference type="EMBL" id="JARAKH010000044">
    <property type="protein sequence ID" value="KAK8378787.1"/>
    <property type="molecule type" value="Genomic_DNA"/>
</dbReference>
<keyword evidence="3" id="KW-1185">Reference proteome</keyword>
<organism evidence="2 3">
    <name type="scientific">Scylla paramamosain</name>
    <name type="common">Mud crab</name>
    <dbReference type="NCBI Taxonomy" id="85552"/>
    <lineage>
        <taxon>Eukaryota</taxon>
        <taxon>Metazoa</taxon>
        <taxon>Ecdysozoa</taxon>
        <taxon>Arthropoda</taxon>
        <taxon>Crustacea</taxon>
        <taxon>Multicrustacea</taxon>
        <taxon>Malacostraca</taxon>
        <taxon>Eumalacostraca</taxon>
        <taxon>Eucarida</taxon>
        <taxon>Decapoda</taxon>
        <taxon>Pleocyemata</taxon>
        <taxon>Brachyura</taxon>
        <taxon>Eubrachyura</taxon>
        <taxon>Portunoidea</taxon>
        <taxon>Portunidae</taxon>
        <taxon>Portuninae</taxon>
        <taxon>Scylla</taxon>
    </lineage>
</organism>
<feature type="signal peptide" evidence="1">
    <location>
        <begin position="1"/>
        <end position="19"/>
    </location>
</feature>
<accession>A0AAW0SXQ1</accession>
<keyword evidence="1" id="KW-0732">Signal</keyword>
<feature type="chain" id="PRO_5043945692" description="Secreted protein" evidence="1">
    <location>
        <begin position="20"/>
        <end position="83"/>
    </location>
</feature>
<evidence type="ECO:0000256" key="1">
    <source>
        <dbReference type="SAM" id="SignalP"/>
    </source>
</evidence>
<protein>
    <recommendedName>
        <fullName evidence="4">Secreted protein</fullName>
    </recommendedName>
</protein>
<reference evidence="2 3" key="1">
    <citation type="submission" date="2023-03" db="EMBL/GenBank/DDBJ databases">
        <title>High-quality genome of Scylla paramamosain provides insights in environmental adaptation.</title>
        <authorList>
            <person name="Zhang L."/>
        </authorList>
    </citation>
    <scope>NUCLEOTIDE SEQUENCE [LARGE SCALE GENOMIC DNA]</scope>
    <source>
        <strain evidence="2">LZ_2023a</strain>
        <tissue evidence="2">Muscle</tissue>
    </source>
</reference>
<name>A0AAW0SXQ1_SCYPA</name>
<proteinExistence type="predicted"/>
<evidence type="ECO:0000313" key="2">
    <source>
        <dbReference type="EMBL" id="KAK8378787.1"/>
    </source>
</evidence>
<evidence type="ECO:0008006" key="4">
    <source>
        <dbReference type="Google" id="ProtNLM"/>
    </source>
</evidence>
<dbReference type="AlphaFoldDB" id="A0AAW0SXQ1"/>
<evidence type="ECO:0000313" key="3">
    <source>
        <dbReference type="Proteomes" id="UP001487740"/>
    </source>
</evidence>
<dbReference type="Proteomes" id="UP001487740">
    <property type="component" value="Unassembled WGS sequence"/>
</dbReference>
<gene>
    <name evidence="2" type="ORF">O3P69_009481</name>
</gene>